<dbReference type="Proteomes" id="UP000292052">
    <property type="component" value="Unassembled WGS sequence"/>
</dbReference>
<accession>A0A482VAA3</accession>
<feature type="non-terminal residue" evidence="1">
    <location>
        <position position="75"/>
    </location>
</feature>
<organism evidence="1 2">
    <name type="scientific">Asbolus verrucosus</name>
    <name type="common">Desert ironclad beetle</name>
    <dbReference type="NCBI Taxonomy" id="1661398"/>
    <lineage>
        <taxon>Eukaryota</taxon>
        <taxon>Metazoa</taxon>
        <taxon>Ecdysozoa</taxon>
        <taxon>Arthropoda</taxon>
        <taxon>Hexapoda</taxon>
        <taxon>Insecta</taxon>
        <taxon>Pterygota</taxon>
        <taxon>Neoptera</taxon>
        <taxon>Endopterygota</taxon>
        <taxon>Coleoptera</taxon>
        <taxon>Polyphaga</taxon>
        <taxon>Cucujiformia</taxon>
        <taxon>Tenebrionidae</taxon>
        <taxon>Pimeliinae</taxon>
        <taxon>Asbolus</taxon>
    </lineage>
</organism>
<protein>
    <submittedName>
        <fullName evidence="1">Uncharacterized protein</fullName>
    </submittedName>
</protein>
<evidence type="ECO:0000313" key="1">
    <source>
        <dbReference type="EMBL" id="RZB40205.1"/>
    </source>
</evidence>
<reference evidence="1 2" key="1">
    <citation type="submission" date="2017-03" db="EMBL/GenBank/DDBJ databases">
        <title>Genome of the blue death feigning beetle - Asbolus verrucosus.</title>
        <authorList>
            <person name="Rider S.D."/>
        </authorList>
    </citation>
    <scope>NUCLEOTIDE SEQUENCE [LARGE SCALE GENOMIC DNA]</scope>
    <source>
        <strain evidence="1">Butters</strain>
        <tissue evidence="1">Head and leg muscle</tissue>
    </source>
</reference>
<gene>
    <name evidence="1" type="ORF">BDFB_005404</name>
</gene>
<dbReference type="EMBL" id="QDEB01121388">
    <property type="protein sequence ID" value="RZB40205.1"/>
    <property type="molecule type" value="Genomic_DNA"/>
</dbReference>
<keyword evidence="2" id="KW-1185">Reference proteome</keyword>
<evidence type="ECO:0000313" key="2">
    <source>
        <dbReference type="Proteomes" id="UP000292052"/>
    </source>
</evidence>
<sequence>MAVLRVSALFLLEMRMRGRFFCQLLVVVPKKIKMDSRFSRSLFGYGSPGSGLLSCLPTFRLRYSEDVSCSCMVVY</sequence>
<comment type="caution">
    <text evidence="1">The sequence shown here is derived from an EMBL/GenBank/DDBJ whole genome shotgun (WGS) entry which is preliminary data.</text>
</comment>
<dbReference type="AlphaFoldDB" id="A0A482VAA3"/>
<proteinExistence type="predicted"/>
<name>A0A482VAA3_ASBVE</name>